<evidence type="ECO:0000313" key="2">
    <source>
        <dbReference type="Proteomes" id="UP000054770"/>
    </source>
</evidence>
<dbReference type="AlphaFoldDB" id="A0A158IJ77"/>
<evidence type="ECO:0000313" key="1">
    <source>
        <dbReference type="EMBL" id="SAL56433.1"/>
    </source>
</evidence>
<name>A0A158IJ77_9BURK</name>
<accession>A0A158IJ77</accession>
<protein>
    <submittedName>
        <fullName evidence="1">Uncharacterized protein</fullName>
    </submittedName>
</protein>
<reference evidence="1" key="1">
    <citation type="submission" date="2016-01" db="EMBL/GenBank/DDBJ databases">
        <authorList>
            <person name="Peeters C."/>
        </authorList>
    </citation>
    <scope>NUCLEOTIDE SEQUENCE [LARGE SCALE GENOMIC DNA]</scope>
    <source>
        <strain evidence="1">LMG 22940</strain>
    </source>
</reference>
<dbReference type="EMBL" id="FCON02000024">
    <property type="protein sequence ID" value="SAL56433.1"/>
    <property type="molecule type" value="Genomic_DNA"/>
</dbReference>
<sequence>MSPPFHGHDSADDFQSLEKPLVIRRLKRYWFVKQGFGLRVLQHSVAKWKLMTPGQAP</sequence>
<organism evidence="1 2">
    <name type="scientific">Caballeronia choica</name>
    <dbReference type="NCBI Taxonomy" id="326476"/>
    <lineage>
        <taxon>Bacteria</taxon>
        <taxon>Pseudomonadati</taxon>
        <taxon>Pseudomonadota</taxon>
        <taxon>Betaproteobacteria</taxon>
        <taxon>Burkholderiales</taxon>
        <taxon>Burkholderiaceae</taxon>
        <taxon>Caballeronia</taxon>
    </lineage>
</organism>
<gene>
    <name evidence="1" type="ORF">AWB68_02737</name>
</gene>
<dbReference type="Proteomes" id="UP000054770">
    <property type="component" value="Unassembled WGS sequence"/>
</dbReference>
<comment type="caution">
    <text evidence="1">The sequence shown here is derived from an EMBL/GenBank/DDBJ whole genome shotgun (WGS) entry which is preliminary data.</text>
</comment>
<keyword evidence="2" id="KW-1185">Reference proteome</keyword>
<proteinExistence type="predicted"/>